<dbReference type="InterPro" id="IPR012337">
    <property type="entry name" value="RNaseH-like_sf"/>
</dbReference>
<keyword evidence="2" id="KW-1185">Reference proteome</keyword>
<dbReference type="EMBL" id="JH668508">
    <property type="protein sequence ID" value="KAG6456301.1"/>
    <property type="molecule type" value="Genomic_DNA"/>
</dbReference>
<evidence type="ECO:0000313" key="2">
    <source>
        <dbReference type="Proteomes" id="UP000791440"/>
    </source>
</evidence>
<name>A0A921ZEB8_MANSE</name>
<dbReference type="PANTHER" id="PTHR47241:SF1">
    <property type="entry name" value="BED-TYPE DOMAIN-CONTAINING PROTEIN"/>
    <property type="match status" value="1"/>
</dbReference>
<evidence type="ECO:0008006" key="3">
    <source>
        <dbReference type="Google" id="ProtNLM"/>
    </source>
</evidence>
<evidence type="ECO:0000313" key="1">
    <source>
        <dbReference type="EMBL" id="KAG6456301.1"/>
    </source>
</evidence>
<sequence length="312" mass="35924">MKSFPGSHSGINIAKELNTITERWNIPQSKIHLLVHDSGSNMIKGVRDAGYDSGRCFIHSLQRVIEESLKSQPEVLQMIAAARRIVTHFNHSALAEQKLKSIQQELNLPNHQLVQDVNTRWNPTYYLMERLLEQKRAVSLYITDHETLINLTHAQWELLEQCIKLLKPFEEITKITSSGISCISEVIPHAVTLLKYLGKAETAEKVPNLVTMRSSLQAELEKRFTFDDKNKYLVATFLDPRFKTSFLGLVQAERARQKILLEALKLSCDEFSSTDDESSPLRKKRNLNENDRNMEIHDNFWNCFEEVATDNM</sequence>
<protein>
    <recommendedName>
        <fullName evidence="3">Zinc finger BED domain-containing protein 4</fullName>
    </recommendedName>
</protein>
<accession>A0A921ZEB8</accession>
<dbReference type="PANTHER" id="PTHR47241">
    <property type="entry name" value="FINGER PROTEIN, PUTATIVE-RELATED"/>
    <property type="match status" value="1"/>
</dbReference>
<reference evidence="1" key="2">
    <citation type="submission" date="2020-12" db="EMBL/GenBank/DDBJ databases">
        <authorList>
            <person name="Kanost M."/>
        </authorList>
    </citation>
    <scope>NUCLEOTIDE SEQUENCE</scope>
</reference>
<dbReference type="SUPFAM" id="SSF53098">
    <property type="entry name" value="Ribonuclease H-like"/>
    <property type="match status" value="1"/>
</dbReference>
<dbReference type="GO" id="GO:0005634">
    <property type="term" value="C:nucleus"/>
    <property type="evidence" value="ECO:0007669"/>
    <property type="project" value="TreeGrafter"/>
</dbReference>
<dbReference type="InterPro" id="IPR052865">
    <property type="entry name" value="Zinc_finger_BED"/>
</dbReference>
<dbReference type="Proteomes" id="UP000791440">
    <property type="component" value="Unassembled WGS sequence"/>
</dbReference>
<dbReference type="AlphaFoldDB" id="A0A921ZEB8"/>
<reference evidence="1" key="1">
    <citation type="journal article" date="2016" name="Insect Biochem. Mol. Biol.">
        <title>Multifaceted biological insights from a draft genome sequence of the tobacco hornworm moth, Manduca sexta.</title>
        <authorList>
            <person name="Kanost M.R."/>
            <person name="Arrese E.L."/>
            <person name="Cao X."/>
            <person name="Chen Y.R."/>
            <person name="Chellapilla S."/>
            <person name="Goldsmith M.R."/>
            <person name="Grosse-Wilde E."/>
            <person name="Heckel D.G."/>
            <person name="Herndon N."/>
            <person name="Jiang H."/>
            <person name="Papanicolaou A."/>
            <person name="Qu J."/>
            <person name="Soulages J.L."/>
            <person name="Vogel H."/>
            <person name="Walters J."/>
            <person name="Waterhouse R.M."/>
            <person name="Ahn S.J."/>
            <person name="Almeida F.C."/>
            <person name="An C."/>
            <person name="Aqrawi P."/>
            <person name="Bretschneider A."/>
            <person name="Bryant W.B."/>
            <person name="Bucks S."/>
            <person name="Chao H."/>
            <person name="Chevignon G."/>
            <person name="Christen J.M."/>
            <person name="Clarke D.F."/>
            <person name="Dittmer N.T."/>
            <person name="Ferguson L.C.F."/>
            <person name="Garavelou S."/>
            <person name="Gordon K.H.J."/>
            <person name="Gunaratna R.T."/>
            <person name="Han Y."/>
            <person name="Hauser F."/>
            <person name="He Y."/>
            <person name="Heidel-Fischer H."/>
            <person name="Hirsh A."/>
            <person name="Hu Y."/>
            <person name="Jiang H."/>
            <person name="Kalra D."/>
            <person name="Klinner C."/>
            <person name="Konig C."/>
            <person name="Kovar C."/>
            <person name="Kroll A.R."/>
            <person name="Kuwar S.S."/>
            <person name="Lee S.L."/>
            <person name="Lehman R."/>
            <person name="Li K."/>
            <person name="Li Z."/>
            <person name="Liang H."/>
            <person name="Lovelace S."/>
            <person name="Lu Z."/>
            <person name="Mansfield J.H."/>
            <person name="McCulloch K.J."/>
            <person name="Mathew T."/>
            <person name="Morton B."/>
            <person name="Muzny D.M."/>
            <person name="Neunemann D."/>
            <person name="Ongeri F."/>
            <person name="Pauchet Y."/>
            <person name="Pu L.L."/>
            <person name="Pyrousis I."/>
            <person name="Rao X.J."/>
            <person name="Redding A."/>
            <person name="Roesel C."/>
            <person name="Sanchez-Gracia A."/>
            <person name="Schaack S."/>
            <person name="Shukla A."/>
            <person name="Tetreau G."/>
            <person name="Wang Y."/>
            <person name="Xiong G.H."/>
            <person name="Traut W."/>
            <person name="Walsh T.K."/>
            <person name="Worley K.C."/>
            <person name="Wu D."/>
            <person name="Wu W."/>
            <person name="Wu Y.Q."/>
            <person name="Zhang X."/>
            <person name="Zou Z."/>
            <person name="Zucker H."/>
            <person name="Briscoe A.D."/>
            <person name="Burmester T."/>
            <person name="Clem R.J."/>
            <person name="Feyereisen R."/>
            <person name="Grimmelikhuijzen C.J.P."/>
            <person name="Hamodrakas S.J."/>
            <person name="Hansson B.S."/>
            <person name="Huguet E."/>
            <person name="Jermiin L.S."/>
            <person name="Lan Q."/>
            <person name="Lehman H.K."/>
            <person name="Lorenzen M."/>
            <person name="Merzendorfer H."/>
            <person name="Michalopoulos I."/>
            <person name="Morton D.B."/>
            <person name="Muthukrishnan S."/>
            <person name="Oakeshott J.G."/>
            <person name="Palmer W."/>
            <person name="Park Y."/>
            <person name="Passarelli A.L."/>
            <person name="Rozas J."/>
            <person name="Schwartz L.M."/>
            <person name="Smith W."/>
            <person name="Southgate A."/>
            <person name="Vilcinskas A."/>
            <person name="Vogt R."/>
            <person name="Wang P."/>
            <person name="Werren J."/>
            <person name="Yu X.Q."/>
            <person name="Zhou J.J."/>
            <person name="Brown S.J."/>
            <person name="Scherer S.E."/>
            <person name="Richards S."/>
            <person name="Blissard G.W."/>
        </authorList>
    </citation>
    <scope>NUCLEOTIDE SEQUENCE</scope>
</reference>
<organism evidence="1 2">
    <name type="scientific">Manduca sexta</name>
    <name type="common">Tobacco hawkmoth</name>
    <name type="synonym">Tobacco hornworm</name>
    <dbReference type="NCBI Taxonomy" id="7130"/>
    <lineage>
        <taxon>Eukaryota</taxon>
        <taxon>Metazoa</taxon>
        <taxon>Ecdysozoa</taxon>
        <taxon>Arthropoda</taxon>
        <taxon>Hexapoda</taxon>
        <taxon>Insecta</taxon>
        <taxon>Pterygota</taxon>
        <taxon>Neoptera</taxon>
        <taxon>Endopterygota</taxon>
        <taxon>Lepidoptera</taxon>
        <taxon>Glossata</taxon>
        <taxon>Ditrysia</taxon>
        <taxon>Bombycoidea</taxon>
        <taxon>Sphingidae</taxon>
        <taxon>Sphinginae</taxon>
        <taxon>Sphingini</taxon>
        <taxon>Manduca</taxon>
    </lineage>
</organism>
<proteinExistence type="predicted"/>
<gene>
    <name evidence="1" type="ORF">O3G_MSEX009649</name>
</gene>
<comment type="caution">
    <text evidence="1">The sequence shown here is derived from an EMBL/GenBank/DDBJ whole genome shotgun (WGS) entry which is preliminary data.</text>
</comment>